<gene>
    <name evidence="4" type="ORF">M9Y10_035276</name>
</gene>
<dbReference type="InterPro" id="IPR008271">
    <property type="entry name" value="Ser/Thr_kinase_AS"/>
</dbReference>
<dbReference type="PANTHER" id="PTHR44329">
    <property type="entry name" value="SERINE/THREONINE-PROTEIN KINASE TNNI3K-RELATED"/>
    <property type="match status" value="1"/>
</dbReference>
<dbReference type="PRINTS" id="PR00109">
    <property type="entry name" value="TYRKINASE"/>
</dbReference>
<dbReference type="Proteomes" id="UP001470230">
    <property type="component" value="Unassembled WGS sequence"/>
</dbReference>
<dbReference type="PROSITE" id="PS50011">
    <property type="entry name" value="PROTEIN_KINASE_DOM"/>
    <property type="match status" value="1"/>
</dbReference>
<sequence>MKVAEIPGPSQQPLPIKNEKVIKDRKKVTFKMAIDLNNFERLKMIGEGNFGKVYKIEEKSTRKIYCAKISKKIIEDNSLDELLNLLTEVSLFSRFDHPSIAKFIGYSTVNFKGSHKPVIIMEYLPNGTLKNAIHLESLNQSLNGWDDTHKLINIYGIANAMLYLHSHDILHRDLKTDNILLDEYLYPKVVDFGLSMIDNKTADEADSTCGTPLYMAPEILKSKYYTKAGDVYAFSLIMYEIVTNTVPFDGEIKNYVDIITKVAIKGERPKFSNTDLFNNSLIKLIEKCWQQEPKDRPSFDEIVTLLETDKSFITQTIDKDDFMNYVYYIKDYQSKFDSAKPAIPVRYKMANSKGSNLTADLEQSGINNEKDFYNYAGKRRNGLSITGGVTTDNFKKIKEAADNGDIDKMTNCAYTLYQGIEVPMDKQLAAFYFKKAADLGDIYGTSRYASMVSKGDGIPYNFEESFKYYKILADYGHKEGTYKFAKMLLDKNSSVFDKDEGLKYLDKAVRAHSKDAAYLYANILYNGDYDLPVDKAKACKYYKIASCNSDDAKCKLALMLMNGDGVKEDKETALKLFYLAANNGNQTAMFYYLKLIDEGVASNDLSQYFRVDLDHSTEELMEPEQSVIDYQKAYDSKMNQIKARTKIEITPDTQQNRQPSTSECCLLI</sequence>
<dbReference type="Gene3D" id="1.25.40.10">
    <property type="entry name" value="Tetratricopeptide repeat domain"/>
    <property type="match status" value="1"/>
</dbReference>
<dbReference type="InterPro" id="IPR000719">
    <property type="entry name" value="Prot_kinase_dom"/>
</dbReference>
<proteinExistence type="predicted"/>
<dbReference type="InterPro" id="IPR011990">
    <property type="entry name" value="TPR-like_helical_dom_sf"/>
</dbReference>
<evidence type="ECO:0000313" key="4">
    <source>
        <dbReference type="EMBL" id="KAK8890499.1"/>
    </source>
</evidence>
<organism evidence="4 5">
    <name type="scientific">Tritrichomonas musculus</name>
    <dbReference type="NCBI Taxonomy" id="1915356"/>
    <lineage>
        <taxon>Eukaryota</taxon>
        <taxon>Metamonada</taxon>
        <taxon>Parabasalia</taxon>
        <taxon>Tritrichomonadida</taxon>
        <taxon>Tritrichomonadidae</taxon>
        <taxon>Tritrichomonas</taxon>
    </lineage>
</organism>
<accession>A0ABR2KH98</accession>
<evidence type="ECO:0000259" key="3">
    <source>
        <dbReference type="PROSITE" id="PS50011"/>
    </source>
</evidence>
<feature type="domain" description="Protein kinase" evidence="3">
    <location>
        <begin position="39"/>
        <end position="313"/>
    </location>
</feature>
<dbReference type="Pfam" id="PF00069">
    <property type="entry name" value="Pkinase"/>
    <property type="match status" value="1"/>
</dbReference>
<keyword evidence="2" id="KW-0067">ATP-binding</keyword>
<dbReference type="InterPro" id="IPR006597">
    <property type="entry name" value="Sel1-like"/>
</dbReference>
<dbReference type="InterPro" id="IPR011009">
    <property type="entry name" value="Kinase-like_dom_sf"/>
</dbReference>
<dbReference type="EMBL" id="JAPFFF010000005">
    <property type="protein sequence ID" value="KAK8890499.1"/>
    <property type="molecule type" value="Genomic_DNA"/>
</dbReference>
<dbReference type="PROSITE" id="PS00108">
    <property type="entry name" value="PROTEIN_KINASE_ST"/>
    <property type="match status" value="1"/>
</dbReference>
<keyword evidence="5" id="KW-1185">Reference proteome</keyword>
<protein>
    <recommendedName>
        <fullName evidence="3">Protein kinase domain-containing protein</fullName>
    </recommendedName>
</protein>
<dbReference type="CDD" id="cd13999">
    <property type="entry name" value="STKc_MAP3K-like"/>
    <property type="match status" value="1"/>
</dbReference>
<dbReference type="SMART" id="SM00220">
    <property type="entry name" value="S_TKc"/>
    <property type="match status" value="1"/>
</dbReference>
<dbReference type="SUPFAM" id="SSF56112">
    <property type="entry name" value="Protein kinase-like (PK-like)"/>
    <property type="match status" value="1"/>
</dbReference>
<dbReference type="Pfam" id="PF08238">
    <property type="entry name" value="Sel1"/>
    <property type="match status" value="4"/>
</dbReference>
<dbReference type="SUPFAM" id="SSF81901">
    <property type="entry name" value="HCP-like"/>
    <property type="match status" value="1"/>
</dbReference>
<evidence type="ECO:0000313" key="5">
    <source>
        <dbReference type="Proteomes" id="UP001470230"/>
    </source>
</evidence>
<keyword evidence="1" id="KW-0547">Nucleotide-binding</keyword>
<evidence type="ECO:0000256" key="1">
    <source>
        <dbReference type="ARBA" id="ARBA00022741"/>
    </source>
</evidence>
<reference evidence="4 5" key="1">
    <citation type="submission" date="2024-04" db="EMBL/GenBank/DDBJ databases">
        <title>Tritrichomonas musculus Genome.</title>
        <authorList>
            <person name="Alves-Ferreira E."/>
            <person name="Grigg M."/>
            <person name="Lorenzi H."/>
            <person name="Galac M."/>
        </authorList>
    </citation>
    <scope>NUCLEOTIDE SEQUENCE [LARGE SCALE GENOMIC DNA]</scope>
    <source>
        <strain evidence="4 5">EAF2021</strain>
    </source>
</reference>
<evidence type="ECO:0000256" key="2">
    <source>
        <dbReference type="ARBA" id="ARBA00022840"/>
    </source>
</evidence>
<comment type="caution">
    <text evidence="4">The sequence shown here is derived from an EMBL/GenBank/DDBJ whole genome shotgun (WGS) entry which is preliminary data.</text>
</comment>
<name>A0ABR2KH98_9EUKA</name>
<dbReference type="PANTHER" id="PTHR44329:SF298">
    <property type="entry name" value="MIXED LINEAGE KINASE DOMAIN-LIKE PROTEIN"/>
    <property type="match status" value="1"/>
</dbReference>
<dbReference type="SMART" id="SM00671">
    <property type="entry name" value="SEL1"/>
    <property type="match status" value="4"/>
</dbReference>
<dbReference type="InterPro" id="IPR001245">
    <property type="entry name" value="Ser-Thr/Tyr_kinase_cat_dom"/>
</dbReference>
<dbReference type="InterPro" id="IPR051681">
    <property type="entry name" value="Ser/Thr_Kinases-Pseudokinases"/>
</dbReference>
<dbReference type="Gene3D" id="1.10.510.10">
    <property type="entry name" value="Transferase(Phosphotransferase) domain 1"/>
    <property type="match status" value="1"/>
</dbReference>